<evidence type="ECO:0000256" key="6">
    <source>
        <dbReference type="ARBA" id="ARBA00023157"/>
    </source>
</evidence>
<dbReference type="STRING" id="1007676.ABM34_08665"/>
<keyword evidence="4" id="KW-0813">Transport</keyword>
<feature type="domain" description="Glutaredoxin" evidence="8">
    <location>
        <begin position="4"/>
        <end position="56"/>
    </location>
</feature>
<dbReference type="PATRIC" id="fig|1007676.4.peg.1749"/>
<dbReference type="PANTHER" id="PTHR34386">
    <property type="entry name" value="GLUTAREDOXIN"/>
    <property type="match status" value="1"/>
</dbReference>
<dbReference type="InterPro" id="IPR011909">
    <property type="entry name" value="GlrX_NrdH"/>
</dbReference>
<keyword evidence="7" id="KW-0676">Redox-active center</keyword>
<accession>A0A0H4QKI7</accession>
<dbReference type="GO" id="GO:0009055">
    <property type="term" value="F:electron transfer activity"/>
    <property type="evidence" value="ECO:0007669"/>
    <property type="project" value="TreeGrafter"/>
</dbReference>
<dbReference type="GO" id="GO:0045454">
    <property type="term" value="P:cell redox homeostasis"/>
    <property type="evidence" value="ECO:0007669"/>
    <property type="project" value="InterPro"/>
</dbReference>
<evidence type="ECO:0000313" key="9">
    <source>
        <dbReference type="EMBL" id="AKP67596.1"/>
    </source>
</evidence>
<dbReference type="PANTHER" id="PTHR34386:SF1">
    <property type="entry name" value="GLUTAREDOXIN-LIKE PROTEIN NRDH"/>
    <property type="match status" value="1"/>
</dbReference>
<dbReference type="InterPro" id="IPR036249">
    <property type="entry name" value="Thioredoxin-like_sf"/>
</dbReference>
<dbReference type="AlphaFoldDB" id="A0A0H4QKI7"/>
<dbReference type="CDD" id="cd02976">
    <property type="entry name" value="NrdH"/>
    <property type="match status" value="1"/>
</dbReference>
<evidence type="ECO:0000256" key="5">
    <source>
        <dbReference type="ARBA" id="ARBA00022982"/>
    </source>
</evidence>
<comment type="similarity">
    <text evidence="2">Belongs to the glutaredoxin family.</text>
</comment>
<keyword evidence="5" id="KW-0249">Electron transport</keyword>
<gene>
    <name evidence="9" type="ORF">ABM34_08665</name>
</gene>
<evidence type="ECO:0000259" key="8">
    <source>
        <dbReference type="Pfam" id="PF00462"/>
    </source>
</evidence>
<evidence type="ECO:0000256" key="3">
    <source>
        <dbReference type="ARBA" id="ARBA00017945"/>
    </source>
</evidence>
<dbReference type="Gene3D" id="3.40.30.10">
    <property type="entry name" value="Glutaredoxin"/>
    <property type="match status" value="1"/>
</dbReference>
<dbReference type="InterPro" id="IPR002109">
    <property type="entry name" value="Glutaredoxin"/>
</dbReference>
<keyword evidence="6" id="KW-1015">Disulfide bond</keyword>
<sequence length="76" mass="8781">MNNVIVYSKNNCMQCKMTKRYLSEHNVKFEERNINQQPQYLDFLKQQGYQSVPVVMPADSDPIVGFRPDSLKGLVG</sequence>
<proteinExistence type="inferred from homology"/>
<comment type="function">
    <text evidence="1">Electron transport system for the ribonucleotide reductase system NrdEF.</text>
</comment>
<evidence type="ECO:0000256" key="2">
    <source>
        <dbReference type="ARBA" id="ARBA00007787"/>
    </source>
</evidence>
<evidence type="ECO:0000313" key="10">
    <source>
        <dbReference type="Proteomes" id="UP000036106"/>
    </source>
</evidence>
<evidence type="ECO:0000256" key="4">
    <source>
        <dbReference type="ARBA" id="ARBA00022448"/>
    </source>
</evidence>
<name>A0A0H4QKI7_9LACO</name>
<keyword evidence="10" id="KW-1185">Reference proteome</keyword>
<dbReference type="PROSITE" id="PS51354">
    <property type="entry name" value="GLUTAREDOXIN_2"/>
    <property type="match status" value="1"/>
</dbReference>
<dbReference type="KEGG" id="lgn:ABM34_08665"/>
<organism evidence="9 10">
    <name type="scientific">Companilactobacillus ginsenosidimutans</name>
    <dbReference type="NCBI Taxonomy" id="1007676"/>
    <lineage>
        <taxon>Bacteria</taxon>
        <taxon>Bacillati</taxon>
        <taxon>Bacillota</taxon>
        <taxon>Bacilli</taxon>
        <taxon>Lactobacillales</taxon>
        <taxon>Lactobacillaceae</taxon>
        <taxon>Companilactobacillus</taxon>
    </lineage>
</organism>
<dbReference type="Proteomes" id="UP000036106">
    <property type="component" value="Chromosome"/>
</dbReference>
<protein>
    <recommendedName>
        <fullName evidence="3">Glutaredoxin-like protein NrdH</fullName>
    </recommendedName>
</protein>
<evidence type="ECO:0000256" key="1">
    <source>
        <dbReference type="ARBA" id="ARBA00002292"/>
    </source>
</evidence>
<reference evidence="10" key="1">
    <citation type="submission" date="2015-07" db="EMBL/GenBank/DDBJ databases">
        <title>Lactobacillus ginsenosidimutans/EMML 3141/ whole genome sequencing.</title>
        <authorList>
            <person name="Kim M.K."/>
            <person name="Im W.-T."/>
            <person name="Srinivasan S."/>
            <person name="Lee J.-J."/>
        </authorList>
    </citation>
    <scope>NUCLEOTIDE SEQUENCE [LARGE SCALE GENOMIC DNA]</scope>
    <source>
        <strain evidence="10">EMML 3041</strain>
    </source>
</reference>
<dbReference type="InterPro" id="IPR051548">
    <property type="entry name" value="Grx-like_ET"/>
</dbReference>
<dbReference type="Pfam" id="PF00462">
    <property type="entry name" value="Glutaredoxin"/>
    <property type="match status" value="1"/>
</dbReference>
<evidence type="ECO:0000256" key="7">
    <source>
        <dbReference type="ARBA" id="ARBA00023284"/>
    </source>
</evidence>
<dbReference type="NCBIfam" id="TIGR02194">
    <property type="entry name" value="GlrX_NrdH"/>
    <property type="match status" value="1"/>
</dbReference>
<dbReference type="RefSeq" id="WP_048705036.1">
    <property type="nucleotide sequence ID" value="NZ_CP012034.1"/>
</dbReference>
<dbReference type="SUPFAM" id="SSF52833">
    <property type="entry name" value="Thioredoxin-like"/>
    <property type="match status" value="1"/>
</dbReference>
<dbReference type="EMBL" id="CP012034">
    <property type="protein sequence ID" value="AKP67596.1"/>
    <property type="molecule type" value="Genomic_DNA"/>
</dbReference>
<dbReference type="OrthoDB" id="9795531at2"/>